<dbReference type="GO" id="GO:0008080">
    <property type="term" value="F:N-acetyltransferase activity"/>
    <property type="evidence" value="ECO:0007669"/>
    <property type="project" value="TreeGrafter"/>
</dbReference>
<organism evidence="1 2">
    <name type="scientific">Wickerhamomyces anomalus (strain ATCC 58044 / CBS 1984 / NCYC 433 / NRRL Y-366-8)</name>
    <name type="common">Yeast</name>
    <name type="synonym">Hansenula anomala</name>
    <dbReference type="NCBI Taxonomy" id="683960"/>
    <lineage>
        <taxon>Eukaryota</taxon>
        <taxon>Fungi</taxon>
        <taxon>Dikarya</taxon>
        <taxon>Ascomycota</taxon>
        <taxon>Saccharomycotina</taxon>
        <taxon>Saccharomycetes</taxon>
        <taxon>Phaffomycetales</taxon>
        <taxon>Wickerhamomycetaceae</taxon>
        <taxon>Wickerhamomyces</taxon>
    </lineage>
</organism>
<sequence length="398" mass="45852">MTISKLNFIRKLGEVEKFFTSITRIGRYNNFSYIVAKQQTYSPEQIHYSLSQTIKSNPILASVVLNDSIYLPDSLKLNQVYSKWSNHIKLNELFSKINGIRFKYSEDSNLFKIVETDSHFAFTMDHSIFDGKSVMSLSKDFLSNLNNTPASQNVNEPIYKFNPKDTISPPLETILHPNSTIPKRLTSDLPRFESGVHSYGLGKHHFQTKVIKKPSNLNMSLTTKIQTSWVKALIEMGFPKSVQYDTCFGVDSRRWIGKLQDSSIRYGCYSTGYFQSIDPLNVDPQLYSDELRNDALTGDILQPFMMYATSGLNWDEEFSKNYKEMHRGCLEITNIGKVEELDSWFVQSTFDLAFVFGINLVVSGDDLRFVFTMVDNEKIDLQKWSGIIDKFEFFMINH</sequence>
<proteinExistence type="predicted"/>
<dbReference type="InterPro" id="IPR052058">
    <property type="entry name" value="Alcohol_O-acetyltransferase"/>
</dbReference>
<dbReference type="OrthoDB" id="2150604at2759"/>
<evidence type="ECO:0000313" key="1">
    <source>
        <dbReference type="EMBL" id="ODQ60436.1"/>
    </source>
</evidence>
<dbReference type="GeneID" id="30200719"/>
<protein>
    <submittedName>
        <fullName evidence="1">Uncharacterized protein</fullName>
    </submittedName>
</protein>
<dbReference type="AlphaFoldDB" id="A0A1E3P4N4"/>
<keyword evidence="2" id="KW-1185">Reference proteome</keyword>
<evidence type="ECO:0000313" key="2">
    <source>
        <dbReference type="Proteomes" id="UP000094112"/>
    </source>
</evidence>
<gene>
    <name evidence="1" type="ORF">WICANDRAFT_62993</name>
</gene>
<accession>A0A1E3P4N4</accession>
<dbReference type="EMBL" id="KV454210">
    <property type="protein sequence ID" value="ODQ60436.1"/>
    <property type="molecule type" value="Genomic_DNA"/>
</dbReference>
<name>A0A1E3P4N4_WICAA</name>
<reference evidence="1 2" key="1">
    <citation type="journal article" date="2016" name="Proc. Natl. Acad. Sci. U.S.A.">
        <title>Comparative genomics of biotechnologically important yeasts.</title>
        <authorList>
            <person name="Riley R."/>
            <person name="Haridas S."/>
            <person name="Wolfe K.H."/>
            <person name="Lopes M.R."/>
            <person name="Hittinger C.T."/>
            <person name="Goeker M."/>
            <person name="Salamov A.A."/>
            <person name="Wisecaver J.H."/>
            <person name="Long T.M."/>
            <person name="Calvey C.H."/>
            <person name="Aerts A.L."/>
            <person name="Barry K.W."/>
            <person name="Choi C."/>
            <person name="Clum A."/>
            <person name="Coughlan A.Y."/>
            <person name="Deshpande S."/>
            <person name="Douglass A.P."/>
            <person name="Hanson S.J."/>
            <person name="Klenk H.-P."/>
            <person name="LaButti K.M."/>
            <person name="Lapidus A."/>
            <person name="Lindquist E.A."/>
            <person name="Lipzen A.M."/>
            <person name="Meier-Kolthoff J.P."/>
            <person name="Ohm R.A."/>
            <person name="Otillar R.P."/>
            <person name="Pangilinan J.L."/>
            <person name="Peng Y."/>
            <person name="Rokas A."/>
            <person name="Rosa C.A."/>
            <person name="Scheuner C."/>
            <person name="Sibirny A.A."/>
            <person name="Slot J.C."/>
            <person name="Stielow J.B."/>
            <person name="Sun H."/>
            <person name="Kurtzman C.P."/>
            <person name="Blackwell M."/>
            <person name="Grigoriev I.V."/>
            <person name="Jeffries T.W."/>
        </authorList>
    </citation>
    <scope>NUCLEOTIDE SEQUENCE [LARGE SCALE GENOMIC DNA]</scope>
    <source>
        <strain evidence="2">ATCC 58044 / CBS 1984 / NCYC 433 / NRRL Y-366-8</strain>
    </source>
</reference>
<dbReference type="Proteomes" id="UP000094112">
    <property type="component" value="Unassembled WGS sequence"/>
</dbReference>
<dbReference type="PANTHER" id="PTHR28037">
    <property type="entry name" value="ALCOHOL O-ACETYLTRANSFERASE 1-RELATED"/>
    <property type="match status" value="1"/>
</dbReference>
<dbReference type="PANTHER" id="PTHR28037:SF1">
    <property type="entry name" value="ALCOHOL O-ACETYLTRANSFERASE 1-RELATED"/>
    <property type="match status" value="1"/>
</dbReference>
<dbReference type="RefSeq" id="XP_019039643.1">
    <property type="nucleotide sequence ID" value="XM_019183473.1"/>
</dbReference>